<proteinExistence type="predicted"/>
<protein>
    <submittedName>
        <fullName evidence="1">Uncharacterized protein</fullName>
    </submittedName>
</protein>
<dbReference type="Gene3D" id="3.40.50.300">
    <property type="entry name" value="P-loop containing nucleotide triphosphate hydrolases"/>
    <property type="match status" value="1"/>
</dbReference>
<dbReference type="Proteomes" id="UP000251314">
    <property type="component" value="Unassembled WGS sequence"/>
</dbReference>
<dbReference type="OrthoDB" id="9989112at2759"/>
<name>A0A329SE96_9STRA</name>
<dbReference type="AlphaFoldDB" id="A0A329SE96"/>
<organism evidence="1 2">
    <name type="scientific">Phytophthora cactorum</name>
    <dbReference type="NCBI Taxonomy" id="29920"/>
    <lineage>
        <taxon>Eukaryota</taxon>
        <taxon>Sar</taxon>
        <taxon>Stramenopiles</taxon>
        <taxon>Oomycota</taxon>
        <taxon>Peronosporomycetes</taxon>
        <taxon>Peronosporales</taxon>
        <taxon>Peronosporaceae</taxon>
        <taxon>Phytophthora</taxon>
    </lineage>
</organism>
<dbReference type="InterPro" id="IPR027417">
    <property type="entry name" value="P-loop_NTPase"/>
</dbReference>
<keyword evidence="2" id="KW-1185">Reference proteome</keyword>
<dbReference type="SUPFAM" id="SSF52540">
    <property type="entry name" value="P-loop containing nucleoside triphosphate hydrolases"/>
    <property type="match status" value="1"/>
</dbReference>
<accession>A0A329SE96</accession>
<gene>
    <name evidence="1" type="ORF">PC110_g8520</name>
</gene>
<comment type="caution">
    <text evidence="1">The sequence shown here is derived from an EMBL/GenBank/DDBJ whole genome shotgun (WGS) entry which is preliminary data.</text>
</comment>
<evidence type="ECO:0000313" key="1">
    <source>
        <dbReference type="EMBL" id="RAW35163.1"/>
    </source>
</evidence>
<evidence type="ECO:0000313" key="2">
    <source>
        <dbReference type="Proteomes" id="UP000251314"/>
    </source>
</evidence>
<reference evidence="1 2" key="1">
    <citation type="submission" date="2018-01" db="EMBL/GenBank/DDBJ databases">
        <title>Draft genome of the strawberry crown rot pathogen Phytophthora cactorum.</title>
        <authorList>
            <person name="Armitage A.D."/>
            <person name="Lysoe E."/>
            <person name="Nellist C.F."/>
            <person name="Harrison R.J."/>
            <person name="Brurberg M.B."/>
        </authorList>
    </citation>
    <scope>NUCLEOTIDE SEQUENCE [LARGE SCALE GENOMIC DNA]</scope>
    <source>
        <strain evidence="1 2">10300</strain>
    </source>
</reference>
<sequence length="92" mass="10234">MFPCLTTTTTLSSTPLASMVSSQERLLGFSIMPSNPKKKMCKVYKVIVLGDSGVGKSSLVRRMTNSDSLSTNTGIHKTTCREWRSWKVPLHR</sequence>
<dbReference type="VEuPathDB" id="FungiDB:PC110_g8520"/>
<dbReference type="EMBL" id="MJFZ01000177">
    <property type="protein sequence ID" value="RAW35163.1"/>
    <property type="molecule type" value="Genomic_DNA"/>
</dbReference>